<reference evidence="3 4" key="1">
    <citation type="submission" date="2019-09" db="EMBL/GenBank/DDBJ databases">
        <title>Phylogeny of genus Pseudoclavibacter and closely related genus.</title>
        <authorList>
            <person name="Li Y."/>
        </authorList>
    </citation>
    <scope>NUCLEOTIDE SEQUENCE [LARGE SCALE GENOMIC DNA]</scope>
    <source>
        <strain evidence="3 4">THG-MD12</strain>
    </source>
</reference>
<dbReference type="PANTHER" id="PTHR34295">
    <property type="entry name" value="BIOTIN TRANSPORTER BIOY"/>
    <property type="match status" value="1"/>
</dbReference>
<gene>
    <name evidence="3" type="ORF">F8O03_00565</name>
</gene>
<organism evidence="3 4">
    <name type="scientific">Pseudoclavibacter terrae</name>
    <dbReference type="NCBI Taxonomy" id="1530195"/>
    <lineage>
        <taxon>Bacteria</taxon>
        <taxon>Bacillati</taxon>
        <taxon>Actinomycetota</taxon>
        <taxon>Actinomycetes</taxon>
        <taxon>Micrococcales</taxon>
        <taxon>Microbacteriaceae</taxon>
        <taxon>Pseudoclavibacter</taxon>
    </lineage>
</organism>
<feature type="transmembrane region" description="Helical" evidence="2">
    <location>
        <begin position="72"/>
        <end position="89"/>
    </location>
</feature>
<dbReference type="Gene3D" id="1.10.1760.20">
    <property type="match status" value="1"/>
</dbReference>
<feature type="transmembrane region" description="Helical" evidence="2">
    <location>
        <begin position="153"/>
        <end position="173"/>
    </location>
</feature>
<proteinExistence type="inferred from homology"/>
<feature type="transmembrane region" description="Helical" evidence="2">
    <location>
        <begin position="20"/>
        <end position="38"/>
    </location>
</feature>
<evidence type="ECO:0000313" key="4">
    <source>
        <dbReference type="Proteomes" id="UP000490386"/>
    </source>
</evidence>
<dbReference type="RefSeq" id="WP_151421935.1">
    <property type="nucleotide sequence ID" value="NZ_WBJX01000001.1"/>
</dbReference>
<dbReference type="GO" id="GO:0005886">
    <property type="term" value="C:plasma membrane"/>
    <property type="evidence" value="ECO:0007669"/>
    <property type="project" value="InterPro"/>
</dbReference>
<evidence type="ECO:0000313" key="3">
    <source>
        <dbReference type="EMBL" id="KAB1638884.1"/>
    </source>
</evidence>
<accession>A0A7J5B4D0</accession>
<dbReference type="GO" id="GO:0015225">
    <property type="term" value="F:biotin transmembrane transporter activity"/>
    <property type="evidence" value="ECO:0007669"/>
    <property type="project" value="InterPro"/>
</dbReference>
<dbReference type="InterPro" id="IPR003784">
    <property type="entry name" value="BioY"/>
</dbReference>
<feature type="transmembrane region" description="Helical" evidence="2">
    <location>
        <begin position="45"/>
        <end position="66"/>
    </location>
</feature>
<evidence type="ECO:0000256" key="1">
    <source>
        <dbReference type="ARBA" id="ARBA00010692"/>
    </source>
</evidence>
<evidence type="ECO:0000256" key="2">
    <source>
        <dbReference type="SAM" id="Phobius"/>
    </source>
</evidence>
<feature type="transmembrane region" description="Helical" evidence="2">
    <location>
        <begin position="96"/>
        <end position="113"/>
    </location>
</feature>
<protein>
    <submittedName>
        <fullName evidence="3">Biotin transporter BioY</fullName>
    </submittedName>
</protein>
<comment type="similarity">
    <text evidence="1">Belongs to the BioY family.</text>
</comment>
<dbReference type="Proteomes" id="UP000490386">
    <property type="component" value="Unassembled WGS sequence"/>
</dbReference>
<keyword evidence="2" id="KW-0812">Transmembrane</keyword>
<feature type="transmembrane region" description="Helical" evidence="2">
    <location>
        <begin position="119"/>
        <end position="141"/>
    </location>
</feature>
<comment type="caution">
    <text evidence="3">The sequence shown here is derived from an EMBL/GenBank/DDBJ whole genome shotgun (WGS) entry which is preliminary data.</text>
</comment>
<sequence>MSVESISPAGRPTSGAVPRVLADLVAGAGAGVGAGFRARARKEALLNVALVLGGTLFLVAAGFIVIPLPFTPVPVSLATFAVLLTGASLGPVRAAASAGLYLAVGALGAPIFADGASGVLFPSFGYIVGYVLAAIAVGALARRRADRHVASTVGASVLGTLLVYAAGVPWLAVSLGVDLGTALALGVLPFLLGDAIKIAAVSALLPSAWKLLNR</sequence>
<dbReference type="Pfam" id="PF02632">
    <property type="entry name" value="BioY"/>
    <property type="match status" value="1"/>
</dbReference>
<feature type="transmembrane region" description="Helical" evidence="2">
    <location>
        <begin position="179"/>
        <end position="205"/>
    </location>
</feature>
<dbReference type="AlphaFoldDB" id="A0A7J5B4D0"/>
<keyword evidence="4" id="KW-1185">Reference proteome</keyword>
<dbReference type="OrthoDB" id="1496139at2"/>
<name>A0A7J5B4D0_9MICO</name>
<keyword evidence="2" id="KW-1133">Transmembrane helix</keyword>
<dbReference type="EMBL" id="WBJX01000001">
    <property type="protein sequence ID" value="KAB1638884.1"/>
    <property type="molecule type" value="Genomic_DNA"/>
</dbReference>
<keyword evidence="2" id="KW-0472">Membrane</keyword>
<dbReference type="PANTHER" id="PTHR34295:SF1">
    <property type="entry name" value="BIOTIN TRANSPORTER BIOY"/>
    <property type="match status" value="1"/>
</dbReference>